<accession>A0A8W8P1R1</accession>
<proteinExistence type="predicted"/>
<keyword evidence="2" id="KW-1185">Reference proteome</keyword>
<reference evidence="1" key="1">
    <citation type="submission" date="2022-08" db="UniProtKB">
        <authorList>
            <consortium name="EnsemblMetazoa"/>
        </authorList>
    </citation>
    <scope>IDENTIFICATION</scope>
    <source>
        <strain evidence="1">05x7-T-G4-1.051#20</strain>
    </source>
</reference>
<organism evidence="1 2">
    <name type="scientific">Magallana gigas</name>
    <name type="common">Pacific oyster</name>
    <name type="synonym">Crassostrea gigas</name>
    <dbReference type="NCBI Taxonomy" id="29159"/>
    <lineage>
        <taxon>Eukaryota</taxon>
        <taxon>Metazoa</taxon>
        <taxon>Spiralia</taxon>
        <taxon>Lophotrochozoa</taxon>
        <taxon>Mollusca</taxon>
        <taxon>Bivalvia</taxon>
        <taxon>Autobranchia</taxon>
        <taxon>Pteriomorphia</taxon>
        <taxon>Ostreida</taxon>
        <taxon>Ostreoidea</taxon>
        <taxon>Ostreidae</taxon>
        <taxon>Magallana</taxon>
    </lineage>
</organism>
<dbReference type="Proteomes" id="UP000005408">
    <property type="component" value="Unassembled WGS sequence"/>
</dbReference>
<sequence length="237" mass="27596">MVEIRFASKLDFGVQDTINVQEELIQDFLAFNRQIQPKEQEHVEPCLRMLQGVKDKQLRSLQNIISLWHGNPKAVDEEELKNKVKTNEIKGVNEFLTMILCIIQGITEVNPDDNSITDIVKKMKEHREIYSFRNESNLVKEINKRNLGKMIIRYVGHEGLEEKAGLRCLLQACIDFLQTEAGGVWKNASITIFDEDFNKYEIASGTKTHQFICRMKNGKPFIKEEKHYTNFFHCTIF</sequence>
<evidence type="ECO:0000313" key="2">
    <source>
        <dbReference type="Proteomes" id="UP000005408"/>
    </source>
</evidence>
<protein>
    <submittedName>
        <fullName evidence="1">Uncharacterized protein</fullName>
    </submittedName>
</protein>
<name>A0A8W8P1R1_MAGGI</name>
<dbReference type="AlphaFoldDB" id="A0A8W8P1R1"/>
<evidence type="ECO:0000313" key="1">
    <source>
        <dbReference type="EnsemblMetazoa" id="G823.1:cds"/>
    </source>
</evidence>
<dbReference type="EnsemblMetazoa" id="G823.1">
    <property type="protein sequence ID" value="G823.1:cds"/>
    <property type="gene ID" value="G823"/>
</dbReference>